<evidence type="ECO:0000259" key="2">
    <source>
        <dbReference type="Pfam" id="PF00077"/>
    </source>
</evidence>
<evidence type="ECO:0000313" key="3">
    <source>
        <dbReference type="EMBL" id="KAF9762934.1"/>
    </source>
</evidence>
<dbReference type="AlphaFoldDB" id="A0A9P6H1D5"/>
<reference evidence="3 4" key="1">
    <citation type="journal article" date="2020" name="Genome Biol. Evol.">
        <title>Comparative genomics of strictly vertically transmitted, feminizing microsporidia endosymbionts of amphipod crustaceans.</title>
        <authorList>
            <person name="Cormier A."/>
            <person name="Chebbi M.A."/>
            <person name="Giraud I."/>
            <person name="Wattier R."/>
            <person name="Teixeira M."/>
            <person name="Gilbert C."/>
            <person name="Rigaud T."/>
            <person name="Cordaux R."/>
        </authorList>
    </citation>
    <scope>NUCLEOTIDE SEQUENCE [LARGE SCALE GENOMIC DNA]</scope>
    <source>
        <strain evidence="3 4">Ou3-Ou53</strain>
    </source>
</reference>
<evidence type="ECO:0000256" key="1">
    <source>
        <dbReference type="ARBA" id="ARBA00022801"/>
    </source>
</evidence>
<evidence type="ECO:0000313" key="4">
    <source>
        <dbReference type="Proteomes" id="UP000740883"/>
    </source>
</evidence>
<organism evidence="3 4">
    <name type="scientific">Nosema granulosis</name>
    <dbReference type="NCBI Taxonomy" id="83296"/>
    <lineage>
        <taxon>Eukaryota</taxon>
        <taxon>Fungi</taxon>
        <taxon>Fungi incertae sedis</taxon>
        <taxon>Microsporidia</taxon>
        <taxon>Nosematidae</taxon>
        <taxon>Nosema</taxon>
    </lineage>
</organism>
<proteinExistence type="predicted"/>
<keyword evidence="4" id="KW-1185">Reference proteome</keyword>
<gene>
    <name evidence="3" type="ORF">NGRA_1654</name>
</gene>
<dbReference type="Pfam" id="PF00077">
    <property type="entry name" value="RVP"/>
    <property type="match status" value="1"/>
</dbReference>
<dbReference type="InterPro" id="IPR018061">
    <property type="entry name" value="Retropepsins"/>
</dbReference>
<keyword evidence="1" id="KW-0378">Hydrolase</keyword>
<accession>A0A9P6H1D5</accession>
<dbReference type="SUPFAM" id="SSF50630">
    <property type="entry name" value="Acid proteases"/>
    <property type="match status" value="1"/>
</dbReference>
<dbReference type="InterPro" id="IPR021109">
    <property type="entry name" value="Peptidase_aspartic_dom_sf"/>
</dbReference>
<comment type="caution">
    <text evidence="3">The sequence shown here is derived from an EMBL/GenBank/DDBJ whole genome shotgun (WGS) entry which is preliminary data.</text>
</comment>
<feature type="domain" description="Retropepsins" evidence="2">
    <location>
        <begin position="172"/>
        <end position="226"/>
    </location>
</feature>
<dbReference type="Proteomes" id="UP000740883">
    <property type="component" value="Unassembled WGS sequence"/>
</dbReference>
<sequence length="256" mass="28806">MLLRKGTVLFEKRLMNTLALTQVMISKCPDNIKSFLFQAAESATNWNTLIQRAEEVAWLAYTDKLLNRVYTQDQLEEKNIAAVHQRRDSTTLHNNGHPGDNYCLVHGRGTHKSEECRTIQAAAQRFKVSQKSRMKHIRINHMTTDITEQSDKQINEDFIYTASSYTQNNPFFITVTLFEQTQKALMDTGADISIAHISMIPDSETLNTYSGNVRSACGNVVNVTKELGNAKLSINKSTVSCDLVITDDEPNTSSLV</sequence>
<dbReference type="GO" id="GO:0016787">
    <property type="term" value="F:hydrolase activity"/>
    <property type="evidence" value="ECO:0007669"/>
    <property type="project" value="UniProtKB-KW"/>
</dbReference>
<dbReference type="EMBL" id="SBJO01000119">
    <property type="protein sequence ID" value="KAF9762934.1"/>
    <property type="molecule type" value="Genomic_DNA"/>
</dbReference>
<dbReference type="Gene3D" id="2.40.70.10">
    <property type="entry name" value="Acid Proteases"/>
    <property type="match status" value="1"/>
</dbReference>
<name>A0A9P6H1D5_9MICR</name>
<protein>
    <recommendedName>
        <fullName evidence="2">Retropepsins domain-containing protein</fullName>
    </recommendedName>
</protein>